<evidence type="ECO:0000256" key="2">
    <source>
        <dbReference type="ARBA" id="ARBA00022694"/>
    </source>
</evidence>
<evidence type="ECO:0000256" key="3">
    <source>
        <dbReference type="ARBA" id="ARBA00022722"/>
    </source>
</evidence>
<dbReference type="PANTHER" id="PTHR33992">
    <property type="entry name" value="RIBONUCLEASE P PROTEIN COMPONENT"/>
    <property type="match status" value="1"/>
</dbReference>
<keyword evidence="10" id="KW-1185">Reference proteome</keyword>
<evidence type="ECO:0000256" key="6">
    <source>
        <dbReference type="ARBA" id="ARBA00022884"/>
    </source>
</evidence>
<gene>
    <name evidence="7 9" type="primary">rnpA</name>
    <name evidence="9" type="ORF">G5B37_09950</name>
</gene>
<proteinExistence type="inferred from homology"/>
<keyword evidence="5 7" id="KW-0378">Hydrolase</keyword>
<evidence type="ECO:0000256" key="8">
    <source>
        <dbReference type="NCBIfam" id="TIGR00188"/>
    </source>
</evidence>
<comment type="similarity">
    <text evidence="7">Belongs to the RnpA family.</text>
</comment>
<dbReference type="Proteomes" id="UP000505306">
    <property type="component" value="Chromosome"/>
</dbReference>
<evidence type="ECO:0000313" key="9">
    <source>
        <dbReference type="EMBL" id="QIE59876.1"/>
    </source>
</evidence>
<evidence type="ECO:0000256" key="7">
    <source>
        <dbReference type="HAMAP-Rule" id="MF_00227"/>
    </source>
</evidence>
<accession>A0A6G6GMR6</accession>
<dbReference type="EC" id="3.1.26.5" evidence="7 8"/>
<dbReference type="InterPro" id="IPR000100">
    <property type="entry name" value="RNase_P"/>
</dbReference>
<comment type="subunit">
    <text evidence="7">Consists of a catalytic RNA component (M1 or rnpB) and a protein subunit.</text>
</comment>
<evidence type="ECO:0000313" key="10">
    <source>
        <dbReference type="Proteomes" id="UP000505306"/>
    </source>
</evidence>
<dbReference type="Pfam" id="PF00825">
    <property type="entry name" value="Ribonuclease_P"/>
    <property type="match status" value="1"/>
</dbReference>
<comment type="catalytic activity">
    <reaction evidence="7">
        <text>Endonucleolytic cleavage of RNA, removing 5'-extranucleotides from tRNA precursor.</text>
        <dbReference type="EC" id="3.1.26.5"/>
    </reaction>
</comment>
<evidence type="ECO:0000256" key="1">
    <source>
        <dbReference type="ARBA" id="ARBA00002663"/>
    </source>
</evidence>
<keyword evidence="4 7" id="KW-0255">Endonuclease</keyword>
<dbReference type="EMBL" id="CP049057">
    <property type="protein sequence ID" value="QIE59876.1"/>
    <property type="molecule type" value="Genomic_DNA"/>
</dbReference>
<dbReference type="NCBIfam" id="TIGR00188">
    <property type="entry name" value="rnpA"/>
    <property type="match status" value="1"/>
</dbReference>
<dbReference type="GO" id="GO:0001682">
    <property type="term" value="P:tRNA 5'-leader removal"/>
    <property type="evidence" value="ECO:0007669"/>
    <property type="project" value="UniProtKB-UniRule"/>
</dbReference>
<dbReference type="GO" id="GO:0000049">
    <property type="term" value="F:tRNA binding"/>
    <property type="evidence" value="ECO:0007669"/>
    <property type="project" value="UniProtKB-UniRule"/>
</dbReference>
<keyword evidence="2 7" id="KW-0819">tRNA processing</keyword>
<keyword evidence="6 7" id="KW-0694">RNA-binding</keyword>
<evidence type="ECO:0000256" key="5">
    <source>
        <dbReference type="ARBA" id="ARBA00022801"/>
    </source>
</evidence>
<dbReference type="InterPro" id="IPR020539">
    <property type="entry name" value="RNase_P_CS"/>
</dbReference>
<dbReference type="HAMAP" id="MF_00227">
    <property type="entry name" value="RNase_P"/>
    <property type="match status" value="1"/>
</dbReference>
<reference evidence="9 10" key="1">
    <citation type="submission" date="2020-02" db="EMBL/GenBank/DDBJ databases">
        <title>Complete genome sequence of Flavobacteriaceae bacterium.</title>
        <authorList>
            <person name="Kim S.-J."/>
            <person name="Kim Y.-S."/>
            <person name="Kim K.-H."/>
        </authorList>
    </citation>
    <scope>NUCLEOTIDE SEQUENCE [LARGE SCALE GENOMIC DNA]</scope>
    <source>
        <strain evidence="9 10">RR4-40</strain>
    </source>
</reference>
<dbReference type="PANTHER" id="PTHR33992:SF1">
    <property type="entry name" value="RIBONUCLEASE P PROTEIN COMPONENT"/>
    <property type="match status" value="1"/>
</dbReference>
<dbReference type="AlphaFoldDB" id="A0A6G6GMR6"/>
<dbReference type="GO" id="GO:0030677">
    <property type="term" value="C:ribonuclease P complex"/>
    <property type="evidence" value="ECO:0007669"/>
    <property type="project" value="TreeGrafter"/>
</dbReference>
<dbReference type="GO" id="GO:0042781">
    <property type="term" value="F:3'-tRNA processing endoribonuclease activity"/>
    <property type="evidence" value="ECO:0007669"/>
    <property type="project" value="TreeGrafter"/>
</dbReference>
<dbReference type="InterPro" id="IPR020568">
    <property type="entry name" value="Ribosomal_Su5_D2-typ_SF"/>
</dbReference>
<evidence type="ECO:0000256" key="4">
    <source>
        <dbReference type="ARBA" id="ARBA00022759"/>
    </source>
</evidence>
<dbReference type="GO" id="GO:0004526">
    <property type="term" value="F:ribonuclease P activity"/>
    <property type="evidence" value="ECO:0007669"/>
    <property type="project" value="UniProtKB-UniRule"/>
</dbReference>
<protein>
    <recommendedName>
        <fullName evidence="7 8">Ribonuclease P protein component</fullName>
        <shortName evidence="7">RNase P protein</shortName>
        <shortName evidence="7">RNaseP protein</shortName>
        <ecNumber evidence="7 8">3.1.26.5</ecNumber>
    </recommendedName>
    <alternativeName>
        <fullName evidence="7">Protein C5</fullName>
    </alternativeName>
</protein>
<dbReference type="InterPro" id="IPR014721">
    <property type="entry name" value="Ribsml_uS5_D2-typ_fold_subgr"/>
</dbReference>
<dbReference type="RefSeq" id="WP_164679888.1">
    <property type="nucleotide sequence ID" value="NZ_CP049057.1"/>
</dbReference>
<organism evidence="9 10">
    <name type="scientific">Rasiella rasia</name>
    <dbReference type="NCBI Taxonomy" id="2744027"/>
    <lineage>
        <taxon>Bacteria</taxon>
        <taxon>Pseudomonadati</taxon>
        <taxon>Bacteroidota</taxon>
        <taxon>Flavobacteriia</taxon>
        <taxon>Flavobacteriales</taxon>
        <taxon>Flavobacteriaceae</taxon>
        <taxon>Rasiella</taxon>
    </lineage>
</organism>
<name>A0A6G6GMR6_9FLAO</name>
<keyword evidence="3 7" id="KW-0540">Nuclease</keyword>
<comment type="function">
    <text evidence="1 7">RNaseP catalyzes the removal of the 5'-leader sequence from pre-tRNA to produce the mature 5'-terminus. It can also cleave other RNA substrates such as 4.5S RNA. The protein component plays an auxiliary but essential role in vivo by binding to the 5'-leader sequence and broadening the substrate specificity of the ribozyme.</text>
</comment>
<dbReference type="SUPFAM" id="SSF54211">
    <property type="entry name" value="Ribosomal protein S5 domain 2-like"/>
    <property type="match status" value="1"/>
</dbReference>
<dbReference type="KEGG" id="mgel:G5B37_09950"/>
<dbReference type="PROSITE" id="PS00648">
    <property type="entry name" value="RIBONUCLEASE_P"/>
    <property type="match status" value="1"/>
</dbReference>
<sequence length="118" mass="13789">MPFTFGKDEKLKSRKRIAQLFDEGETVVKFPIKVFYLPLENSEVSQATFAVPKRSFKSAVARNRIKRQLREAYRLQKEVLEKENGKHFTLLFLYLSKDKPQYSKLSSSMAVLLKKISE</sequence>
<dbReference type="Gene3D" id="3.30.230.10">
    <property type="match status" value="1"/>
</dbReference>